<gene>
    <name evidence="4" type="primary">LOC108715302</name>
</gene>
<dbReference type="Pfam" id="PF13271">
    <property type="entry name" value="DUF4062"/>
    <property type="match status" value="1"/>
</dbReference>
<dbReference type="InterPro" id="IPR051191">
    <property type="entry name" value="DCAF12"/>
</dbReference>
<dbReference type="RefSeq" id="XP_018115839.1">
    <property type="nucleotide sequence ID" value="XM_018260350.2"/>
</dbReference>
<feature type="domain" description="DUF4062" evidence="2">
    <location>
        <begin position="55"/>
        <end position="143"/>
    </location>
</feature>
<keyword evidence="3" id="KW-1185">Reference proteome</keyword>
<protein>
    <submittedName>
        <fullName evidence="4">Telomerase protein component 1 isoform X1</fullName>
    </submittedName>
</protein>
<dbReference type="AlphaFoldDB" id="A0A1L8I017"/>
<dbReference type="Bgee" id="108715302">
    <property type="expression patterns" value="Expressed in testis and 3 other cell types or tissues"/>
</dbReference>
<evidence type="ECO:0000313" key="4">
    <source>
        <dbReference type="RefSeq" id="XP_018115839.1"/>
    </source>
</evidence>
<evidence type="ECO:0000259" key="2">
    <source>
        <dbReference type="Pfam" id="PF13271"/>
    </source>
</evidence>
<dbReference type="PaxDb" id="8355-A0A1L8I017"/>
<name>A0A1L8I017_XENLA</name>
<organism evidence="3 4">
    <name type="scientific">Xenopus laevis</name>
    <name type="common">African clawed frog</name>
    <dbReference type="NCBI Taxonomy" id="8355"/>
    <lineage>
        <taxon>Eukaryota</taxon>
        <taxon>Metazoa</taxon>
        <taxon>Chordata</taxon>
        <taxon>Craniata</taxon>
        <taxon>Vertebrata</taxon>
        <taxon>Euteleostomi</taxon>
        <taxon>Amphibia</taxon>
        <taxon>Batrachia</taxon>
        <taxon>Anura</taxon>
        <taxon>Pipoidea</taxon>
        <taxon>Pipidae</taxon>
        <taxon>Xenopodinae</taxon>
        <taxon>Xenopus</taxon>
        <taxon>Xenopus</taxon>
    </lineage>
</organism>
<dbReference type="OrthoDB" id="9879921at2759"/>
<dbReference type="PANTHER" id="PTHR19860:SF42">
    <property type="entry name" value="RING-TYPE DOMAIN-CONTAINING PROTEIN"/>
    <property type="match status" value="1"/>
</dbReference>
<accession>A0A1L8I017</accession>
<dbReference type="GO" id="GO:0080008">
    <property type="term" value="C:Cul4-RING E3 ubiquitin ligase complex"/>
    <property type="evidence" value="ECO:0000318"/>
    <property type="project" value="GO_Central"/>
</dbReference>
<keyword evidence="1" id="KW-0677">Repeat</keyword>
<dbReference type="KEGG" id="xla:108715302"/>
<reference evidence="4" key="1">
    <citation type="submission" date="2025-08" db="UniProtKB">
        <authorList>
            <consortium name="RefSeq"/>
        </authorList>
    </citation>
    <scope>IDENTIFICATION</scope>
    <source>
        <strain evidence="4">J_2021</strain>
        <tissue evidence="4">Erythrocytes</tissue>
    </source>
</reference>
<dbReference type="STRING" id="8355.A0A1L8I017"/>
<dbReference type="Proteomes" id="UP000186698">
    <property type="component" value="Chromosome 1L"/>
</dbReference>
<dbReference type="SUPFAM" id="SSF52540">
    <property type="entry name" value="P-loop containing nucleoside triphosphate hydrolases"/>
    <property type="match status" value="1"/>
</dbReference>
<evidence type="ECO:0000256" key="1">
    <source>
        <dbReference type="ARBA" id="ARBA00022737"/>
    </source>
</evidence>
<dbReference type="PANTHER" id="PTHR19860">
    <property type="entry name" value="DDB1- AND CUL4-ASSOCIATED FACTOR 12-RELATED"/>
    <property type="match status" value="1"/>
</dbReference>
<dbReference type="GeneID" id="108715302"/>
<evidence type="ECO:0000313" key="3">
    <source>
        <dbReference type="Proteomes" id="UP000186698"/>
    </source>
</evidence>
<sequence length="830" mass="93186">MGSAVTSMKNRASGSGTVQESVQDLDEMWSIVDSWTPKALPSSSCSHLKGWKTVRVFVSSTFGDFHSEREVLIKQVFPELREWCEARNLCLVECDLRWGIPQDTPSSKILATCLGELDRCKQDTYENPLMVILLGERAGWIPDISEVPSEVVEQYHWIPGMSITGMEILHGAYRNSNPNAAFCFRDPSFLGQLPLQELTQYQETGQKALLMQSLKQHVCHRFTAKQILKYKCKVQGKDCTSGSEKVRLGFSCEFTSWILQFLKTRIIETFPGHTEAFSETEKPSWEQTEETQHQLFLQQRCQLFLGRDLEVQRILEFLQVEFKDSTQQINCVVTEAEGGVKLPCTPVLQIISEPGMGKSSLLAACLMRAVEIPNMSVFYHFTGCCPSSAQLSNLAMRVCCHVLPAGPEREDVMQRLRDCSRNEDLKEVMRQILKSSPVSPNKTLCLFIDAVNQLSNPRDVSDLLSWLTTDGFLPPSCRCVFSSTITNAHSPFSLQLELLSPQSSQELAVKFLSRYSKSLSTDQLSLLLQNTCSQNPLWLSLACEELRVFGVFETLTQKIAGFPNTLQGLLGNIIQRLVQEDLAARVKKLLCLMHCSPEGGIERDLCGALSELEGGPDIPPLHWVALRRTLGCLLRLGQDHRGRDTLSFFHGSVVKAIELSLLQTEASRQPYLSSMSSYYEHRCSDDMTVVSQLPRLLQEAKLGERLIHFLRKDPRALCIPAQMRAQYMKVLRCSQVCRDGFPRSPALLCSFCSLKTRAFGQLFLNKQSCVVCGATVMINEREAFLCPQHFRHGVSECLVCKTPILGPNKPSPGLLCNFCGFSQTCITIKL</sequence>
<proteinExistence type="predicted"/>
<dbReference type="OMA" id="FFCEREI"/>
<dbReference type="InterPro" id="IPR027417">
    <property type="entry name" value="P-loop_NTPase"/>
</dbReference>
<dbReference type="InterPro" id="IPR025139">
    <property type="entry name" value="DUF4062"/>
</dbReference>